<accession>A0ABD5YT75</accession>
<evidence type="ECO:0000313" key="5">
    <source>
        <dbReference type="Proteomes" id="UP001596417"/>
    </source>
</evidence>
<comment type="caution">
    <text evidence="4">The sequence shown here is derived from an EMBL/GenBank/DDBJ whole genome shotgun (WGS) entry which is preliminary data.</text>
</comment>
<dbReference type="SUPFAM" id="SSF141086">
    <property type="entry name" value="Agglutinin HPA-like"/>
    <property type="match status" value="1"/>
</dbReference>
<dbReference type="EMBL" id="JBHTAX010000004">
    <property type="protein sequence ID" value="MFC7192414.1"/>
    <property type="molecule type" value="Genomic_DNA"/>
</dbReference>
<evidence type="ECO:0000259" key="2">
    <source>
        <dbReference type="Pfam" id="PF09458"/>
    </source>
</evidence>
<dbReference type="InterPro" id="IPR019019">
    <property type="entry name" value="H-type_lectin_domain"/>
</dbReference>
<dbReference type="Gene3D" id="2.60.40.2080">
    <property type="match status" value="1"/>
</dbReference>
<dbReference type="Pfam" id="PF09458">
    <property type="entry name" value="H_lectin"/>
    <property type="match status" value="1"/>
</dbReference>
<dbReference type="RefSeq" id="WP_390206730.1">
    <property type="nucleotide sequence ID" value="NZ_JBHTAX010000004.1"/>
</dbReference>
<reference evidence="4 5" key="1">
    <citation type="journal article" date="2019" name="Int. J. Syst. Evol. Microbiol.">
        <title>The Global Catalogue of Microorganisms (GCM) 10K type strain sequencing project: providing services to taxonomists for standard genome sequencing and annotation.</title>
        <authorList>
            <consortium name="The Broad Institute Genomics Platform"/>
            <consortium name="The Broad Institute Genome Sequencing Center for Infectious Disease"/>
            <person name="Wu L."/>
            <person name="Ma J."/>
        </authorList>
    </citation>
    <scope>NUCLEOTIDE SEQUENCE [LARGE SCALE GENOMIC DNA]</scope>
    <source>
        <strain evidence="4 5">RDMS1</strain>
    </source>
</reference>
<dbReference type="PANTHER" id="PTHR43772">
    <property type="entry name" value="ENDO-1,4-BETA-XYLANASE"/>
    <property type="match status" value="1"/>
</dbReference>
<dbReference type="Gene3D" id="2.115.10.20">
    <property type="entry name" value="Glycosyl hydrolase domain, family 43"/>
    <property type="match status" value="1"/>
</dbReference>
<dbReference type="AlphaFoldDB" id="A0ABD5YT75"/>
<dbReference type="InterPro" id="IPR052176">
    <property type="entry name" value="Glycosyl_Hydrlase_43_Enz"/>
</dbReference>
<evidence type="ECO:0000313" key="4">
    <source>
        <dbReference type="EMBL" id="MFC7192414.1"/>
    </source>
</evidence>
<feature type="domain" description="Glucosamine inositolphosphorylceramide transferase 1 N-terminal" evidence="3">
    <location>
        <begin position="277"/>
        <end position="531"/>
    </location>
</feature>
<keyword evidence="5" id="KW-1185">Reference proteome</keyword>
<name>A0ABD5YT75_9EURY</name>
<gene>
    <name evidence="4" type="ORF">ACFQL7_23090</name>
</gene>
<dbReference type="Proteomes" id="UP001596417">
    <property type="component" value="Unassembled WGS sequence"/>
</dbReference>
<dbReference type="InterPro" id="IPR056442">
    <property type="entry name" value="GINT1_N"/>
</dbReference>
<keyword evidence="1" id="KW-0119">Carbohydrate metabolism</keyword>
<evidence type="ECO:0000259" key="3">
    <source>
        <dbReference type="Pfam" id="PF24793"/>
    </source>
</evidence>
<feature type="domain" description="H-type lectin" evidence="2">
    <location>
        <begin position="92"/>
        <end position="142"/>
    </location>
</feature>
<dbReference type="SUPFAM" id="SSF75005">
    <property type="entry name" value="Arabinanase/levansucrase/invertase"/>
    <property type="match status" value="1"/>
</dbReference>
<dbReference type="InterPro" id="IPR023296">
    <property type="entry name" value="Glyco_hydro_beta-prop_sf"/>
</dbReference>
<dbReference type="Pfam" id="PF24793">
    <property type="entry name" value="GINT1_N"/>
    <property type="match status" value="1"/>
</dbReference>
<dbReference type="PANTHER" id="PTHR43772:SF2">
    <property type="entry name" value="PUTATIVE (AFU_ORTHOLOGUE AFUA_2G04480)-RELATED"/>
    <property type="match status" value="1"/>
</dbReference>
<evidence type="ECO:0000256" key="1">
    <source>
        <dbReference type="ARBA" id="ARBA00023277"/>
    </source>
</evidence>
<sequence>MSRGRRTKAGQYESPVVIASSLSYAGSNPCHVRLQNVSSESFDARIEEWDYLNDIHYDETVGSLAIESGTHGLDNGSTVKVGRTLADHTWSSVSFDQTFDQTPLVFCQSETMQGNQAIVTRVSNVSSEGFDVKVQEEEANGSHKVESLGYVAIEPGVGTLHGMAFEAGRTTIDGHWHSLSFENGFTNPVFLAGMQTYNGSNPAGLRHRNLSETSVTVKVDEERSLDDEMYHIEEQIAYLVLESNETPLYVGETIPEMPHAPHGATLPTGTHFHPSDATPVLRASDVTDYGAVDYVADPFMFVEEGTWHMFFEIVNENRRPDAPIGHATSSDGLHWTYNQVVLTKQYHTSFPLVWKYQNEYYMCPPTGKKVELYKAQQFPTDWTHIGNAIDVDYYPHDPTFVRYKGRWWLFTERGNENVMVYHSTDLEREGWIPHEGNPVVTDRLQAGRQGGRPIVVDDRLFLYFQDSVENYGDAVRCYEVTDLSPSTYADQEVSGSPVLHEFGSGWANNGMHTFDPWWLGPGKGWRCAVDGVRAQESSEDLWTIGIVDIPPTG</sequence>
<protein>
    <submittedName>
        <fullName evidence="4">H-type lectin domain-containing protein</fullName>
    </submittedName>
</protein>
<dbReference type="InterPro" id="IPR037221">
    <property type="entry name" value="H-type_lectin_dom_sf"/>
</dbReference>
<proteinExistence type="predicted"/>
<organism evidence="4 5">
    <name type="scientific">Halocatena marina</name>
    <dbReference type="NCBI Taxonomy" id="2934937"/>
    <lineage>
        <taxon>Archaea</taxon>
        <taxon>Methanobacteriati</taxon>
        <taxon>Methanobacteriota</taxon>
        <taxon>Stenosarchaea group</taxon>
        <taxon>Halobacteria</taxon>
        <taxon>Halobacteriales</taxon>
        <taxon>Natronomonadaceae</taxon>
        <taxon>Halocatena</taxon>
    </lineage>
</organism>